<keyword evidence="4" id="KW-0597">Phosphoprotein</keyword>
<dbReference type="Pfam" id="PF02518">
    <property type="entry name" value="HATPase_c"/>
    <property type="match status" value="1"/>
</dbReference>
<evidence type="ECO:0000313" key="14">
    <source>
        <dbReference type="EMBL" id="MFD2058124.1"/>
    </source>
</evidence>
<evidence type="ECO:0000256" key="1">
    <source>
        <dbReference type="ARBA" id="ARBA00000085"/>
    </source>
</evidence>
<dbReference type="EMBL" id="JBHUGY010000070">
    <property type="protein sequence ID" value="MFD2058124.1"/>
    <property type="molecule type" value="Genomic_DNA"/>
</dbReference>
<comment type="caution">
    <text evidence="14">The sequence shown here is derived from an EMBL/GenBank/DDBJ whole genome shotgun (WGS) entry which is preliminary data.</text>
</comment>
<dbReference type="SMART" id="SM00304">
    <property type="entry name" value="HAMP"/>
    <property type="match status" value="1"/>
</dbReference>
<dbReference type="SMART" id="SM00388">
    <property type="entry name" value="HisKA"/>
    <property type="match status" value="1"/>
</dbReference>
<dbReference type="InterPro" id="IPR003660">
    <property type="entry name" value="HAMP_dom"/>
</dbReference>
<evidence type="ECO:0000259" key="12">
    <source>
        <dbReference type="PROSITE" id="PS50109"/>
    </source>
</evidence>
<dbReference type="InterPro" id="IPR036097">
    <property type="entry name" value="HisK_dim/P_sf"/>
</dbReference>
<reference evidence="15" key="1">
    <citation type="journal article" date="2019" name="Int. J. Syst. Evol. Microbiol.">
        <title>The Global Catalogue of Microorganisms (GCM) 10K type strain sequencing project: providing services to taxonomists for standard genome sequencing and annotation.</title>
        <authorList>
            <consortium name="The Broad Institute Genomics Platform"/>
            <consortium name="The Broad Institute Genome Sequencing Center for Infectious Disease"/>
            <person name="Wu L."/>
            <person name="Ma J."/>
        </authorList>
    </citation>
    <scope>NUCLEOTIDE SEQUENCE [LARGE SCALE GENOMIC DNA]</scope>
    <source>
        <strain evidence="15">CGMCC 1.16226</strain>
    </source>
</reference>
<organism evidence="14 15">
    <name type="scientific">Mesorhizobium calcicola</name>
    <dbReference type="NCBI Taxonomy" id="1300310"/>
    <lineage>
        <taxon>Bacteria</taxon>
        <taxon>Pseudomonadati</taxon>
        <taxon>Pseudomonadota</taxon>
        <taxon>Alphaproteobacteria</taxon>
        <taxon>Hyphomicrobiales</taxon>
        <taxon>Phyllobacteriaceae</taxon>
        <taxon>Mesorhizobium</taxon>
    </lineage>
</organism>
<keyword evidence="14" id="KW-0067">ATP-binding</keyword>
<keyword evidence="10 11" id="KW-0472">Membrane</keyword>
<dbReference type="PROSITE" id="PS50109">
    <property type="entry name" value="HIS_KIN"/>
    <property type="match status" value="1"/>
</dbReference>
<keyword evidence="15" id="KW-1185">Reference proteome</keyword>
<evidence type="ECO:0000256" key="10">
    <source>
        <dbReference type="ARBA" id="ARBA00023136"/>
    </source>
</evidence>
<evidence type="ECO:0000313" key="15">
    <source>
        <dbReference type="Proteomes" id="UP001597349"/>
    </source>
</evidence>
<evidence type="ECO:0000256" key="9">
    <source>
        <dbReference type="ARBA" id="ARBA00023012"/>
    </source>
</evidence>
<dbReference type="SMART" id="SM00387">
    <property type="entry name" value="HATPase_c"/>
    <property type="match status" value="1"/>
</dbReference>
<feature type="domain" description="HAMP" evidence="13">
    <location>
        <begin position="211"/>
        <end position="264"/>
    </location>
</feature>
<evidence type="ECO:0000256" key="6">
    <source>
        <dbReference type="ARBA" id="ARBA00022692"/>
    </source>
</evidence>
<feature type="domain" description="Histidine kinase" evidence="12">
    <location>
        <begin position="272"/>
        <end position="489"/>
    </location>
</feature>
<feature type="transmembrane region" description="Helical" evidence="11">
    <location>
        <begin position="190"/>
        <end position="209"/>
    </location>
</feature>
<dbReference type="CDD" id="cd06225">
    <property type="entry name" value="HAMP"/>
    <property type="match status" value="1"/>
</dbReference>
<sequence>MALSVPAIMKTTAARLSALYLLLFALCAVLLVFYMTSLSARMLTAQTQETINDEVLGLARAYQRGGLPVLVRVVEQRSRQPGANLYLIADANGQILTGNVQSLEPGVLETEGWTNSPFSYQRFGEGELERQRNLPADQGTTQSEQSDAQAQGEKGHNAIALVLRLPNQMIMLVGRDLGEPERFRAVIRRALMLALGMMGLGGLLIWFFVGRAALKRIDSVSEASRRIMGGDLSGRLPVTGAGDEFDRLSENLNAMLARIATLNEGLKQVSDNIAHDLKTPLTRLRNRAEATLSGKHKTTDYRQALEGTIAESDQLIKTFNAILMISRLEAGYSSENTSRVDLAEAVRDVVELYEPVAEEAGVSLQTDVREAAFVNGNRELIGQALSNIVDNAIKYSTDANAQPAVRVAVERAGTDVRLSVVDNGHGIPDDGDRARATERFVRLEKSRSQPGSGLGLSLAKAVMTFHNGRLDLLPGNPGLSVVMSFPSREDHG</sequence>
<dbReference type="InterPro" id="IPR004358">
    <property type="entry name" value="Sig_transdc_His_kin-like_C"/>
</dbReference>
<keyword evidence="8 11" id="KW-1133">Transmembrane helix</keyword>
<feature type="transmembrane region" description="Helical" evidence="11">
    <location>
        <begin position="12"/>
        <end position="34"/>
    </location>
</feature>
<evidence type="ECO:0000256" key="5">
    <source>
        <dbReference type="ARBA" id="ARBA00022679"/>
    </source>
</evidence>
<evidence type="ECO:0000256" key="2">
    <source>
        <dbReference type="ARBA" id="ARBA00004370"/>
    </source>
</evidence>
<dbReference type="Pfam" id="PF00672">
    <property type="entry name" value="HAMP"/>
    <property type="match status" value="1"/>
</dbReference>
<evidence type="ECO:0000259" key="13">
    <source>
        <dbReference type="PROSITE" id="PS50885"/>
    </source>
</evidence>
<dbReference type="SUPFAM" id="SSF158472">
    <property type="entry name" value="HAMP domain-like"/>
    <property type="match status" value="1"/>
</dbReference>
<dbReference type="Gene3D" id="1.10.287.130">
    <property type="match status" value="1"/>
</dbReference>
<evidence type="ECO:0000256" key="3">
    <source>
        <dbReference type="ARBA" id="ARBA00012438"/>
    </source>
</evidence>
<dbReference type="Gene3D" id="6.10.340.10">
    <property type="match status" value="1"/>
</dbReference>
<comment type="subcellular location">
    <subcellularLocation>
        <location evidence="2">Membrane</location>
    </subcellularLocation>
</comment>
<dbReference type="InterPro" id="IPR050428">
    <property type="entry name" value="TCS_sensor_his_kinase"/>
</dbReference>
<dbReference type="Proteomes" id="UP001597349">
    <property type="component" value="Unassembled WGS sequence"/>
</dbReference>
<dbReference type="InterPro" id="IPR003594">
    <property type="entry name" value="HATPase_dom"/>
</dbReference>
<dbReference type="PRINTS" id="PR00344">
    <property type="entry name" value="BCTRLSENSOR"/>
</dbReference>
<evidence type="ECO:0000256" key="8">
    <source>
        <dbReference type="ARBA" id="ARBA00022989"/>
    </source>
</evidence>
<keyword evidence="6 11" id="KW-0812">Transmembrane</keyword>
<keyword evidence="14" id="KW-0547">Nucleotide-binding</keyword>
<dbReference type="Pfam" id="PF00512">
    <property type="entry name" value="HisKA"/>
    <property type="match status" value="1"/>
</dbReference>
<evidence type="ECO:0000256" key="11">
    <source>
        <dbReference type="SAM" id="Phobius"/>
    </source>
</evidence>
<dbReference type="GO" id="GO:0005524">
    <property type="term" value="F:ATP binding"/>
    <property type="evidence" value="ECO:0007669"/>
    <property type="project" value="UniProtKB-KW"/>
</dbReference>
<dbReference type="PANTHER" id="PTHR45436">
    <property type="entry name" value="SENSOR HISTIDINE KINASE YKOH"/>
    <property type="match status" value="1"/>
</dbReference>
<keyword evidence="7" id="KW-0418">Kinase</keyword>
<proteinExistence type="predicted"/>
<dbReference type="CDD" id="cd00082">
    <property type="entry name" value="HisKA"/>
    <property type="match status" value="1"/>
</dbReference>
<keyword evidence="5" id="KW-0808">Transferase</keyword>
<evidence type="ECO:0000256" key="4">
    <source>
        <dbReference type="ARBA" id="ARBA00022553"/>
    </source>
</evidence>
<accession>A0ABW4WRB1</accession>
<dbReference type="SUPFAM" id="SSF55874">
    <property type="entry name" value="ATPase domain of HSP90 chaperone/DNA topoisomerase II/histidine kinase"/>
    <property type="match status" value="1"/>
</dbReference>
<dbReference type="EC" id="2.7.13.3" evidence="3"/>
<protein>
    <recommendedName>
        <fullName evidence="3">histidine kinase</fullName>
        <ecNumber evidence="3">2.7.13.3</ecNumber>
    </recommendedName>
</protein>
<dbReference type="InterPro" id="IPR003661">
    <property type="entry name" value="HisK_dim/P_dom"/>
</dbReference>
<dbReference type="RefSeq" id="WP_379026619.1">
    <property type="nucleotide sequence ID" value="NZ_JBHUGY010000070.1"/>
</dbReference>
<comment type="catalytic activity">
    <reaction evidence="1">
        <text>ATP + protein L-histidine = ADP + protein N-phospho-L-histidine.</text>
        <dbReference type="EC" id="2.7.13.3"/>
    </reaction>
</comment>
<evidence type="ECO:0000256" key="7">
    <source>
        <dbReference type="ARBA" id="ARBA00022777"/>
    </source>
</evidence>
<keyword evidence="9" id="KW-0902">Two-component regulatory system</keyword>
<gene>
    <name evidence="14" type="ORF">ACFSQT_35100</name>
</gene>
<dbReference type="PROSITE" id="PS50885">
    <property type="entry name" value="HAMP"/>
    <property type="match status" value="1"/>
</dbReference>
<dbReference type="InterPro" id="IPR005467">
    <property type="entry name" value="His_kinase_dom"/>
</dbReference>
<dbReference type="InterPro" id="IPR036890">
    <property type="entry name" value="HATPase_C_sf"/>
</dbReference>
<name>A0ABW4WRB1_9HYPH</name>
<dbReference type="PANTHER" id="PTHR45436:SF8">
    <property type="entry name" value="HISTIDINE KINASE"/>
    <property type="match status" value="1"/>
</dbReference>
<dbReference type="Gene3D" id="3.30.565.10">
    <property type="entry name" value="Histidine kinase-like ATPase, C-terminal domain"/>
    <property type="match status" value="1"/>
</dbReference>
<dbReference type="CDD" id="cd00075">
    <property type="entry name" value="HATPase"/>
    <property type="match status" value="1"/>
</dbReference>
<dbReference type="SUPFAM" id="SSF47384">
    <property type="entry name" value="Homodimeric domain of signal transducing histidine kinase"/>
    <property type="match status" value="1"/>
</dbReference>